<evidence type="ECO:0000256" key="10">
    <source>
        <dbReference type="SAM" id="Phobius"/>
    </source>
</evidence>
<feature type="transmembrane region" description="Helical" evidence="10">
    <location>
        <begin position="189"/>
        <end position="214"/>
    </location>
</feature>
<dbReference type="GO" id="GO:0016020">
    <property type="term" value="C:membrane"/>
    <property type="evidence" value="ECO:0007669"/>
    <property type="project" value="UniProtKB-SubCell"/>
</dbReference>
<dbReference type="Gene3D" id="1.20.1440.130">
    <property type="entry name" value="VKOR domain"/>
    <property type="match status" value="1"/>
</dbReference>
<evidence type="ECO:0000256" key="1">
    <source>
        <dbReference type="ARBA" id="ARBA00004141"/>
    </source>
</evidence>
<dbReference type="InterPro" id="IPR041714">
    <property type="entry name" value="VKOR_Actinobacteria"/>
</dbReference>
<feature type="transmembrane region" description="Helical" evidence="10">
    <location>
        <begin position="117"/>
        <end position="138"/>
    </location>
</feature>
<organism evidence="12 13">
    <name type="scientific">Pseudoclavibacter terrae</name>
    <dbReference type="NCBI Taxonomy" id="1530195"/>
    <lineage>
        <taxon>Bacteria</taxon>
        <taxon>Bacillati</taxon>
        <taxon>Actinomycetota</taxon>
        <taxon>Actinomycetes</taxon>
        <taxon>Micrococcales</taxon>
        <taxon>Microbacteriaceae</taxon>
        <taxon>Pseudoclavibacter</taxon>
    </lineage>
</organism>
<evidence type="ECO:0000259" key="11">
    <source>
        <dbReference type="SMART" id="SM00756"/>
    </source>
</evidence>
<dbReference type="InterPro" id="IPR012932">
    <property type="entry name" value="VKOR"/>
</dbReference>
<proteinExistence type="inferred from homology"/>
<comment type="subcellular location">
    <subcellularLocation>
        <location evidence="1">Membrane</location>
        <topology evidence="1">Multi-pass membrane protein</topology>
    </subcellularLocation>
</comment>
<name>A0A7J5AZ15_9MICO</name>
<evidence type="ECO:0000256" key="2">
    <source>
        <dbReference type="ARBA" id="ARBA00006214"/>
    </source>
</evidence>
<feature type="transmembrane region" description="Helical" evidence="10">
    <location>
        <begin position="91"/>
        <end position="110"/>
    </location>
</feature>
<dbReference type="CDD" id="cd12922">
    <property type="entry name" value="VKOR_5"/>
    <property type="match status" value="1"/>
</dbReference>
<keyword evidence="6" id="KW-0560">Oxidoreductase</keyword>
<accession>A0A7J5AZ15</accession>
<evidence type="ECO:0000256" key="4">
    <source>
        <dbReference type="ARBA" id="ARBA00022719"/>
    </source>
</evidence>
<evidence type="ECO:0000256" key="5">
    <source>
        <dbReference type="ARBA" id="ARBA00022989"/>
    </source>
</evidence>
<feature type="transmembrane region" description="Helical" evidence="10">
    <location>
        <begin position="144"/>
        <end position="168"/>
    </location>
</feature>
<feature type="domain" description="Vitamin K epoxide reductase" evidence="11">
    <location>
        <begin position="28"/>
        <end position="169"/>
    </location>
</feature>
<dbReference type="GO" id="GO:0016491">
    <property type="term" value="F:oxidoreductase activity"/>
    <property type="evidence" value="ECO:0007669"/>
    <property type="project" value="UniProtKB-KW"/>
</dbReference>
<protein>
    <submittedName>
        <fullName evidence="12">Vitamin K epoxide reductase family protein</fullName>
    </submittedName>
</protein>
<evidence type="ECO:0000256" key="8">
    <source>
        <dbReference type="ARBA" id="ARBA00023157"/>
    </source>
</evidence>
<dbReference type="RefSeq" id="WP_104252337.1">
    <property type="nucleotide sequence ID" value="NZ_CANKVH010000012.1"/>
</dbReference>
<evidence type="ECO:0000256" key="7">
    <source>
        <dbReference type="ARBA" id="ARBA00023136"/>
    </source>
</evidence>
<evidence type="ECO:0000256" key="9">
    <source>
        <dbReference type="ARBA" id="ARBA00023284"/>
    </source>
</evidence>
<dbReference type="InterPro" id="IPR038354">
    <property type="entry name" value="VKOR_sf"/>
</dbReference>
<keyword evidence="5 10" id="KW-1133">Transmembrane helix</keyword>
<keyword evidence="4" id="KW-0874">Quinone</keyword>
<reference evidence="12 13" key="1">
    <citation type="submission" date="2019-09" db="EMBL/GenBank/DDBJ databases">
        <title>Phylogeny of genus Pseudoclavibacter and closely related genus.</title>
        <authorList>
            <person name="Li Y."/>
        </authorList>
    </citation>
    <scope>NUCLEOTIDE SEQUENCE [LARGE SCALE GENOMIC DNA]</scope>
    <source>
        <strain evidence="12 13">THG-MD12</strain>
    </source>
</reference>
<dbReference type="SMART" id="SM00756">
    <property type="entry name" value="VKc"/>
    <property type="match status" value="1"/>
</dbReference>
<keyword evidence="7 10" id="KW-0472">Membrane</keyword>
<dbReference type="OrthoDB" id="9783799at2"/>
<keyword evidence="8" id="KW-1015">Disulfide bond</keyword>
<keyword evidence="13" id="KW-1185">Reference proteome</keyword>
<sequence>MASSPEMTEAIADEQGGASRLPWLVRTPRNVAWALVVFGGVGLLASFFLTVEYIHKLQAPNEALVCDLSIFVTCGPAMQSSAGAILGFPNIIIGLVTFAVTVAIGAGIFAGASYRRWFWVAFQVGLVGAAALVSYLQWYSAFELARLCLWCMIIWAATIPLVATGTIFNLVHGHLGAGARRVGEKLAPFLVTIIIVWYLVVVAVVFAGLLPYFAI</sequence>
<evidence type="ECO:0000256" key="3">
    <source>
        <dbReference type="ARBA" id="ARBA00022692"/>
    </source>
</evidence>
<keyword evidence="3 10" id="KW-0812">Transmembrane</keyword>
<comment type="caution">
    <text evidence="12">The sequence shown here is derived from an EMBL/GenBank/DDBJ whole genome shotgun (WGS) entry which is preliminary data.</text>
</comment>
<evidence type="ECO:0000313" key="12">
    <source>
        <dbReference type="EMBL" id="KAB1636686.1"/>
    </source>
</evidence>
<feature type="transmembrane region" description="Helical" evidence="10">
    <location>
        <begin position="31"/>
        <end position="51"/>
    </location>
</feature>
<evidence type="ECO:0000313" key="13">
    <source>
        <dbReference type="Proteomes" id="UP000490386"/>
    </source>
</evidence>
<keyword evidence="9" id="KW-0676">Redox-active center</keyword>
<dbReference type="Proteomes" id="UP000490386">
    <property type="component" value="Unassembled WGS sequence"/>
</dbReference>
<evidence type="ECO:0000256" key="6">
    <source>
        <dbReference type="ARBA" id="ARBA00023002"/>
    </source>
</evidence>
<gene>
    <name evidence="12" type="ORF">F8O03_13980</name>
</gene>
<comment type="similarity">
    <text evidence="2">Belongs to the VKOR family.</text>
</comment>
<dbReference type="EMBL" id="WBJX01000005">
    <property type="protein sequence ID" value="KAB1636686.1"/>
    <property type="molecule type" value="Genomic_DNA"/>
</dbReference>
<dbReference type="AlphaFoldDB" id="A0A7J5AZ15"/>
<dbReference type="Pfam" id="PF07884">
    <property type="entry name" value="VKOR"/>
    <property type="match status" value="1"/>
</dbReference>
<dbReference type="GO" id="GO:0048038">
    <property type="term" value="F:quinone binding"/>
    <property type="evidence" value="ECO:0007669"/>
    <property type="project" value="UniProtKB-KW"/>
</dbReference>